<accession>A0A9Q9B8X3</accession>
<dbReference type="AlphaFoldDB" id="A0A9Q9B8X3"/>
<protein>
    <submittedName>
        <fullName evidence="2">Uncharacterized protein</fullName>
    </submittedName>
</protein>
<reference evidence="2" key="1">
    <citation type="submission" date="2022-06" db="EMBL/GenBank/DDBJ databases">
        <title>Complete genome sequences of two strains of the flax pathogen Septoria linicola.</title>
        <authorList>
            <person name="Lapalu N."/>
            <person name="Simon A."/>
            <person name="Demenou B."/>
            <person name="Paumier D."/>
            <person name="Guillot M.-P."/>
            <person name="Gout L."/>
            <person name="Valade R."/>
        </authorList>
    </citation>
    <scope>NUCLEOTIDE SEQUENCE</scope>
    <source>
        <strain evidence="2">SE15195</strain>
    </source>
</reference>
<keyword evidence="1" id="KW-0732">Signal</keyword>
<proteinExistence type="predicted"/>
<evidence type="ECO:0000313" key="3">
    <source>
        <dbReference type="Proteomes" id="UP001056384"/>
    </source>
</evidence>
<gene>
    <name evidence="2" type="ORF">Slin15195_G125450</name>
</gene>
<evidence type="ECO:0000256" key="1">
    <source>
        <dbReference type="SAM" id="SignalP"/>
    </source>
</evidence>
<feature type="signal peptide" evidence="1">
    <location>
        <begin position="1"/>
        <end position="20"/>
    </location>
</feature>
<sequence length="185" mass="19241">MPFPMPTLLLQILLATLTNSLPTQQSTSDAAFKLIATSATDRLTSWSISHTATGSGRGLIALHSSLDSSSTAQLTSSNLLIDGYEVVLMSQMAQVSTYAAGHNDGDGNVKFSITGNGEVAVGGDVDGFWACPSIIVSSNEQVGGPGCASVPTPCAEEGSYTLWFGKDVGEEVPIKGCQKVRLRVS</sequence>
<feature type="chain" id="PRO_5040151743" evidence="1">
    <location>
        <begin position="21"/>
        <end position="185"/>
    </location>
</feature>
<evidence type="ECO:0000313" key="2">
    <source>
        <dbReference type="EMBL" id="USW59226.1"/>
    </source>
</evidence>
<keyword evidence="3" id="KW-1185">Reference proteome</keyword>
<name>A0A9Q9B8X3_9PEZI</name>
<dbReference type="Proteomes" id="UP001056384">
    <property type="component" value="Chromosome 12"/>
</dbReference>
<organism evidence="2 3">
    <name type="scientific">Septoria linicola</name>
    <dbReference type="NCBI Taxonomy" id="215465"/>
    <lineage>
        <taxon>Eukaryota</taxon>
        <taxon>Fungi</taxon>
        <taxon>Dikarya</taxon>
        <taxon>Ascomycota</taxon>
        <taxon>Pezizomycotina</taxon>
        <taxon>Dothideomycetes</taxon>
        <taxon>Dothideomycetidae</taxon>
        <taxon>Mycosphaerellales</taxon>
        <taxon>Mycosphaerellaceae</taxon>
        <taxon>Septoria</taxon>
    </lineage>
</organism>
<dbReference type="EMBL" id="CP099429">
    <property type="protein sequence ID" value="USW59226.1"/>
    <property type="molecule type" value="Genomic_DNA"/>
</dbReference>